<evidence type="ECO:0008006" key="3">
    <source>
        <dbReference type="Google" id="ProtNLM"/>
    </source>
</evidence>
<dbReference type="Proteomes" id="UP000597507">
    <property type="component" value="Unassembled WGS sequence"/>
</dbReference>
<sequence length="208" mass="22191">MSATAHPADAPLSPEAEARLHAAFWRAVAAQGWHRLTMRRLAAESGLPLSALRRALPAPLDALRLHLRLTDQEVLRGTLPGQGGSARDRLFDVLMRRFDALQPHRPGVLRLLRDLRRDPLLALALGPGLVASMAWMLEAAEIGSAGPAGLLRAQGLAGVWLAALRAWEDDPTEDLAHTMAALDRLLGRAEQVVRTLGLGDGGEGAGSA</sequence>
<evidence type="ECO:0000313" key="2">
    <source>
        <dbReference type="Proteomes" id="UP000597507"/>
    </source>
</evidence>
<dbReference type="AlphaFoldDB" id="A0A8J3EAW5"/>
<protein>
    <recommendedName>
        <fullName evidence="3">TetR family transcriptional regulator</fullName>
    </recommendedName>
</protein>
<dbReference type="Gene3D" id="1.10.357.10">
    <property type="entry name" value="Tetracycline Repressor, domain 2"/>
    <property type="match status" value="1"/>
</dbReference>
<organism evidence="1 2">
    <name type="scientific">Caldovatus sediminis</name>
    <dbReference type="NCBI Taxonomy" id="2041189"/>
    <lineage>
        <taxon>Bacteria</taxon>
        <taxon>Pseudomonadati</taxon>
        <taxon>Pseudomonadota</taxon>
        <taxon>Alphaproteobacteria</taxon>
        <taxon>Acetobacterales</taxon>
        <taxon>Roseomonadaceae</taxon>
        <taxon>Caldovatus</taxon>
    </lineage>
</organism>
<dbReference type="EMBL" id="BMKS01000005">
    <property type="protein sequence ID" value="GGG31353.1"/>
    <property type="molecule type" value="Genomic_DNA"/>
</dbReference>
<evidence type="ECO:0000313" key="1">
    <source>
        <dbReference type="EMBL" id="GGG31353.1"/>
    </source>
</evidence>
<accession>A0A8J3EAW5</accession>
<proteinExistence type="predicted"/>
<comment type="caution">
    <text evidence="1">The sequence shown here is derived from an EMBL/GenBank/DDBJ whole genome shotgun (WGS) entry which is preliminary data.</text>
</comment>
<reference evidence="1 2" key="1">
    <citation type="journal article" date="2014" name="Int. J. Syst. Evol. Microbiol.">
        <title>Complete genome sequence of Corynebacterium casei LMG S-19264T (=DSM 44701T), isolated from a smear-ripened cheese.</title>
        <authorList>
            <consortium name="US DOE Joint Genome Institute (JGI-PGF)"/>
            <person name="Walter F."/>
            <person name="Albersmeier A."/>
            <person name="Kalinowski J."/>
            <person name="Ruckert C."/>
        </authorList>
    </citation>
    <scope>NUCLEOTIDE SEQUENCE [LARGE SCALE GENOMIC DNA]</scope>
    <source>
        <strain evidence="1 2">CGMCC 1.16330</strain>
    </source>
</reference>
<dbReference type="RefSeq" id="WP_229677909.1">
    <property type="nucleotide sequence ID" value="NZ_BMKS01000005.1"/>
</dbReference>
<keyword evidence="2" id="KW-1185">Reference proteome</keyword>
<name>A0A8J3EAW5_9PROT</name>
<gene>
    <name evidence="1" type="ORF">GCM10010964_19110</name>
</gene>